<dbReference type="EMBL" id="CAAJGR010000087">
    <property type="protein sequence ID" value="VHO03811.1"/>
    <property type="molecule type" value="Genomic_DNA"/>
</dbReference>
<evidence type="ECO:0000313" key="1">
    <source>
        <dbReference type="EMBL" id="VHO03811.1"/>
    </source>
</evidence>
<gene>
    <name evidence="1" type="ORF">BAL341_1607</name>
</gene>
<name>A0A486XMT7_9GAMM</name>
<dbReference type="InterPro" id="IPR010775">
    <property type="entry name" value="DUF1365"/>
</dbReference>
<protein>
    <recommendedName>
        <fullName evidence="2">DUF1365 domain-containing protein</fullName>
    </recommendedName>
</protein>
<organism evidence="1">
    <name type="scientific">Rheinheimera sp. BAL341</name>
    <dbReference type="NCBI Taxonomy" id="1708203"/>
    <lineage>
        <taxon>Bacteria</taxon>
        <taxon>Pseudomonadati</taxon>
        <taxon>Pseudomonadota</taxon>
        <taxon>Gammaproteobacteria</taxon>
        <taxon>Chromatiales</taxon>
        <taxon>Chromatiaceae</taxon>
        <taxon>Rheinheimera</taxon>
    </lineage>
</organism>
<proteinExistence type="predicted"/>
<accession>A0A486XMT7</accession>
<dbReference type="Pfam" id="PF07103">
    <property type="entry name" value="DUF1365"/>
    <property type="match status" value="1"/>
</dbReference>
<reference evidence="1" key="1">
    <citation type="submission" date="2019-04" db="EMBL/GenBank/DDBJ databases">
        <authorList>
            <person name="Brambilla D."/>
        </authorList>
    </citation>
    <scope>NUCLEOTIDE SEQUENCE</scope>
    <source>
        <strain evidence="1">BAL1</strain>
    </source>
</reference>
<sequence length="249" mass="29207">MQAGHAVYQGDVGHLRLIPRQHGFSYNLAQYWLDCSMLNETLLASHGICFERFGALSYRRQDYLPGDSDLFKAVCVKVNQLGGDIVPASVFILTPLANWGLYFSPLTLYYCYNEQNELCYLLAEVSNTPWNERHYYLQTMVAGQQRYQHDKAFHVSPFNPIAMQYHWQISAPDQRLRFSITNTEQNKQVFSAWINLERYELNTAWKKRWLIRQPWQNVQIVLRIYWHALKLLIKGVPVHAHPKTKDKNA</sequence>
<evidence type="ECO:0008006" key="2">
    <source>
        <dbReference type="Google" id="ProtNLM"/>
    </source>
</evidence>
<dbReference type="PANTHER" id="PTHR33973">
    <property type="entry name" value="OS07G0153300 PROTEIN"/>
    <property type="match status" value="1"/>
</dbReference>
<dbReference type="AlphaFoldDB" id="A0A486XMT7"/>
<dbReference type="PANTHER" id="PTHR33973:SF4">
    <property type="entry name" value="OS07G0153300 PROTEIN"/>
    <property type="match status" value="1"/>
</dbReference>